<gene>
    <name evidence="8" type="ordered locus">CBUD_0271</name>
</gene>
<keyword evidence="3 6" id="KW-0812">Transmembrane</keyword>
<evidence type="ECO:0000256" key="3">
    <source>
        <dbReference type="ARBA" id="ARBA00022692"/>
    </source>
</evidence>
<evidence type="ECO:0000313" key="8">
    <source>
        <dbReference type="EMBL" id="ABS77750.2"/>
    </source>
</evidence>
<keyword evidence="2 6" id="KW-0813">Transport</keyword>
<dbReference type="EMBL" id="CP000733">
    <property type="protein sequence ID" value="ABS77750.2"/>
    <property type="molecule type" value="Genomic_DNA"/>
</dbReference>
<evidence type="ECO:0000256" key="2">
    <source>
        <dbReference type="ARBA" id="ARBA00022448"/>
    </source>
</evidence>
<dbReference type="PRINTS" id="PR00176">
    <property type="entry name" value="NANEUSMPORT"/>
</dbReference>
<evidence type="ECO:0000256" key="5">
    <source>
        <dbReference type="ARBA" id="ARBA00023136"/>
    </source>
</evidence>
<reference evidence="8 9" key="1">
    <citation type="journal article" date="2009" name="Infect. Immun.">
        <title>Comparative genomics reveal extensive transposon-mediated genomic plasticity and diversity among potential effector proteins within the genus Coxiella.</title>
        <authorList>
            <person name="Beare P.A."/>
            <person name="Unsworth N."/>
            <person name="Andoh M."/>
            <person name="Voth D.E."/>
            <person name="Omsland A."/>
            <person name="Gilk S.D."/>
            <person name="Williams K.P."/>
            <person name="Sobral B.W."/>
            <person name="Kupko J.J.III."/>
            <person name="Porcella S.F."/>
            <person name="Samuel J.E."/>
            <person name="Heinzen R.A."/>
        </authorList>
    </citation>
    <scope>NUCLEOTIDE SEQUENCE [LARGE SCALE GENOMIC DNA]</scope>
    <source>
        <strain evidence="8 9">Dugway 5J108-111</strain>
    </source>
</reference>
<feature type="transmembrane region" description="Helical" evidence="7">
    <location>
        <begin position="233"/>
        <end position="256"/>
    </location>
</feature>
<dbReference type="GO" id="GO:0016020">
    <property type="term" value="C:membrane"/>
    <property type="evidence" value="ECO:0007669"/>
    <property type="project" value="UniProtKB-SubCell"/>
</dbReference>
<dbReference type="InterPro" id="IPR000175">
    <property type="entry name" value="Na/ntran_symport"/>
</dbReference>
<dbReference type="KEGG" id="cbd:CBUD_0271"/>
<feature type="transmembrane region" description="Helical" evidence="7">
    <location>
        <begin position="268"/>
        <end position="291"/>
    </location>
</feature>
<dbReference type="NCBIfam" id="NF037979">
    <property type="entry name" value="Na_transp"/>
    <property type="match status" value="1"/>
</dbReference>
<dbReference type="Proteomes" id="UP000008555">
    <property type="component" value="Chromosome"/>
</dbReference>
<feature type="transmembrane region" description="Helical" evidence="7">
    <location>
        <begin position="360"/>
        <end position="382"/>
    </location>
</feature>
<feature type="transmembrane region" description="Helical" evidence="7">
    <location>
        <begin position="21"/>
        <end position="42"/>
    </location>
</feature>
<feature type="transmembrane region" description="Helical" evidence="7">
    <location>
        <begin position="105"/>
        <end position="129"/>
    </location>
</feature>
<keyword evidence="6" id="KW-0769">Symport</keyword>
<evidence type="ECO:0000256" key="4">
    <source>
        <dbReference type="ARBA" id="ARBA00022989"/>
    </source>
</evidence>
<keyword evidence="4 7" id="KW-1133">Transmembrane helix</keyword>
<feature type="transmembrane region" description="Helical" evidence="7">
    <location>
        <begin position="445"/>
        <end position="462"/>
    </location>
</feature>
<protein>
    <recommendedName>
        <fullName evidence="6">Transporter</fullName>
    </recommendedName>
</protein>
<dbReference type="PANTHER" id="PTHR42948:SF1">
    <property type="entry name" value="TRANSPORTER"/>
    <property type="match status" value="1"/>
</dbReference>
<dbReference type="InterPro" id="IPR047218">
    <property type="entry name" value="YocR/YhdH-like"/>
</dbReference>
<sequence length="463" mass="51413">MYTSCYFQPITRIVMSSPTRWTSRTSFIFATAAAAIGLGNIWRFPYLAGQNGGGVFVLLYLLFVILLGVPLMTSEVLLGRIGRGNPALALQNVASIIKRSRHWRILGGMTIAAGYLILTYYVVIAGWVLDYFVRGLLGQFHNTTHSSMIANFKALQANPWQMIVTDTFIVGATMAVIVLGIKRGLERTVRFMFPALIILMLILVAYGMTTGYFHHALVFLFKPDFHRVTARIALLALGQAFFSLNIAMGIIIMFGAYLPDDIPIVSSVIAVCLADTAIALLAGLVIFPVVFANHLTPDSGPSLIFQTLPLAFSQIPFGNVFGALFFLLLLFAAFTSTISLLEPAVAWLIENHHFSRNKAVALLGFICWVLSFGTILSFSHAPHFNHLGFTFFQGIDFLTSDIMLPLSGLLIAVFSGWLLPTTLIQKTLGWNPHNFWFWCWRWSKRYFAPIAIGLILLMSLRIL</sequence>
<proteinExistence type="inferred from homology"/>
<evidence type="ECO:0000256" key="7">
    <source>
        <dbReference type="SAM" id="Phobius"/>
    </source>
</evidence>
<dbReference type="SUPFAM" id="SSF161070">
    <property type="entry name" value="SNF-like"/>
    <property type="match status" value="1"/>
</dbReference>
<dbReference type="HOGENOM" id="CLU_006855_3_4_6"/>
<feature type="transmembrane region" description="Helical" evidence="7">
    <location>
        <begin position="54"/>
        <end position="73"/>
    </location>
</feature>
<comment type="similarity">
    <text evidence="6">Belongs to the sodium:neurotransmitter symporter (SNF) (TC 2.A.22) family.</text>
</comment>
<dbReference type="PANTHER" id="PTHR42948">
    <property type="entry name" value="TRANSPORTER"/>
    <property type="match status" value="1"/>
</dbReference>
<dbReference type="PROSITE" id="PS00610">
    <property type="entry name" value="NA_NEUROTRAN_SYMP_1"/>
    <property type="match status" value="1"/>
</dbReference>
<dbReference type="PROSITE" id="PS50267">
    <property type="entry name" value="NA_NEUROTRAN_SYMP_3"/>
    <property type="match status" value="1"/>
</dbReference>
<feature type="transmembrane region" description="Helical" evidence="7">
    <location>
        <begin position="320"/>
        <end position="348"/>
    </location>
</feature>
<evidence type="ECO:0000256" key="6">
    <source>
        <dbReference type="RuleBase" id="RU003732"/>
    </source>
</evidence>
<dbReference type="Pfam" id="PF00209">
    <property type="entry name" value="SNF"/>
    <property type="match status" value="2"/>
</dbReference>
<accession>A9KBZ9</accession>
<feature type="transmembrane region" description="Helical" evidence="7">
    <location>
        <begin position="193"/>
        <end position="213"/>
    </location>
</feature>
<name>A9KBZ9_COXBN</name>
<dbReference type="CDD" id="cd10336">
    <property type="entry name" value="SLC6sbd_Tyt1-Like"/>
    <property type="match status" value="1"/>
</dbReference>
<feature type="transmembrane region" description="Helical" evidence="7">
    <location>
        <begin position="160"/>
        <end position="181"/>
    </location>
</feature>
<feature type="transmembrane region" description="Helical" evidence="7">
    <location>
        <begin position="402"/>
        <end position="424"/>
    </location>
</feature>
<organism evidence="8 9">
    <name type="scientific">Coxiella burnetii (strain Dugway 5J108-111)</name>
    <dbReference type="NCBI Taxonomy" id="434922"/>
    <lineage>
        <taxon>Bacteria</taxon>
        <taxon>Pseudomonadati</taxon>
        <taxon>Pseudomonadota</taxon>
        <taxon>Gammaproteobacteria</taxon>
        <taxon>Legionellales</taxon>
        <taxon>Coxiellaceae</taxon>
        <taxon>Coxiella</taxon>
    </lineage>
</organism>
<comment type="subcellular location">
    <subcellularLocation>
        <location evidence="1">Membrane</location>
        <topology evidence="1">Multi-pass membrane protein</topology>
    </subcellularLocation>
</comment>
<dbReference type="InterPro" id="IPR037272">
    <property type="entry name" value="SNS_sf"/>
</dbReference>
<evidence type="ECO:0000256" key="1">
    <source>
        <dbReference type="ARBA" id="ARBA00004141"/>
    </source>
</evidence>
<dbReference type="GO" id="GO:0015293">
    <property type="term" value="F:symporter activity"/>
    <property type="evidence" value="ECO:0007669"/>
    <property type="project" value="UniProtKB-KW"/>
</dbReference>
<evidence type="ECO:0000313" key="9">
    <source>
        <dbReference type="Proteomes" id="UP000008555"/>
    </source>
</evidence>
<dbReference type="AlphaFoldDB" id="A9KBZ9"/>
<keyword evidence="5 7" id="KW-0472">Membrane</keyword>